<evidence type="ECO:0000256" key="1">
    <source>
        <dbReference type="ARBA" id="ARBA00022490"/>
    </source>
</evidence>
<dbReference type="SUPFAM" id="SSF48657">
    <property type="entry name" value="FinO-like"/>
    <property type="match status" value="1"/>
</dbReference>
<evidence type="ECO:0000256" key="2">
    <source>
        <dbReference type="ARBA" id="ARBA00022884"/>
    </source>
</evidence>
<dbReference type="Pfam" id="PF04352">
    <property type="entry name" value="ProQ"/>
    <property type="match status" value="1"/>
</dbReference>
<dbReference type="EMBL" id="CP071796">
    <property type="protein sequence ID" value="QTD45350.1"/>
    <property type="molecule type" value="Genomic_DNA"/>
</dbReference>
<dbReference type="PANTHER" id="PTHR38106:SF1">
    <property type="entry name" value="RNA CHAPERONE PROQ"/>
    <property type="match status" value="1"/>
</dbReference>
<dbReference type="GO" id="GO:0033592">
    <property type="term" value="F:RNA strand annealing activity"/>
    <property type="evidence" value="ECO:0007669"/>
    <property type="project" value="InterPro"/>
</dbReference>
<dbReference type="RefSeq" id="WP_208009100.1">
    <property type="nucleotide sequence ID" value="NZ_CP071796.1"/>
</dbReference>
<evidence type="ECO:0000259" key="4">
    <source>
        <dbReference type="SMART" id="SM00945"/>
    </source>
</evidence>
<dbReference type="PANTHER" id="PTHR38106">
    <property type="entry name" value="RNA CHAPERONE PROQ"/>
    <property type="match status" value="1"/>
</dbReference>
<proteinExistence type="predicted"/>
<dbReference type="KEGG" id="otd:J1M35_20470"/>
<protein>
    <submittedName>
        <fullName evidence="5">Prop effector</fullName>
    </submittedName>
</protein>
<dbReference type="GO" id="GO:0005829">
    <property type="term" value="C:cytosol"/>
    <property type="evidence" value="ECO:0007669"/>
    <property type="project" value="TreeGrafter"/>
</dbReference>
<dbReference type="InterPro" id="IPR023529">
    <property type="entry name" value="ProQ"/>
</dbReference>
<keyword evidence="3" id="KW-0143">Chaperone</keyword>
<name>A0A975CFB0_9BURK</name>
<evidence type="ECO:0000313" key="6">
    <source>
        <dbReference type="Proteomes" id="UP000663903"/>
    </source>
</evidence>
<sequence length="184" mass="20848">MLEQLFTLYPQLFGAHFVPLQRGVFEALLERHPEQLKREDLKIALAQHTRSTRYLLAVASGAPRHDLDGQPVEPVAPEHVHHAIMEVFKRRQARTSDDLRPALRRQLVAAFERSALSASDYLALVQGRDEAANQLVQDALAEAEAQSARRQALQRAYEASGKPVEEFAQMYGMAVREVRRMLLI</sequence>
<evidence type="ECO:0000313" key="5">
    <source>
        <dbReference type="EMBL" id="QTD45350.1"/>
    </source>
</evidence>
<dbReference type="Gene3D" id="1.10.1710.10">
    <property type="entry name" value="ProQ/FinO domain"/>
    <property type="match status" value="1"/>
</dbReference>
<keyword evidence="6" id="KW-1185">Reference proteome</keyword>
<dbReference type="SMART" id="SM00945">
    <property type="entry name" value="ProQ"/>
    <property type="match status" value="1"/>
</dbReference>
<dbReference type="Proteomes" id="UP000663903">
    <property type="component" value="Chromosome"/>
</dbReference>
<evidence type="ECO:0000256" key="3">
    <source>
        <dbReference type="ARBA" id="ARBA00023186"/>
    </source>
</evidence>
<keyword evidence="1" id="KW-0963">Cytoplasm</keyword>
<accession>A0A975CFB0</accession>
<dbReference type="InterPro" id="IPR036442">
    <property type="entry name" value="ProQ/FinO_sf"/>
</dbReference>
<dbReference type="GO" id="GO:0034057">
    <property type="term" value="F:RNA strand-exchange activity"/>
    <property type="evidence" value="ECO:0007669"/>
    <property type="project" value="InterPro"/>
</dbReference>
<keyword evidence="2" id="KW-0694">RNA-binding</keyword>
<dbReference type="GO" id="GO:0010608">
    <property type="term" value="P:post-transcriptional regulation of gene expression"/>
    <property type="evidence" value="ECO:0007669"/>
    <property type="project" value="InterPro"/>
</dbReference>
<reference evidence="5" key="1">
    <citation type="submission" date="2021-03" db="EMBL/GenBank/DDBJ databases">
        <title>Ottowia sp. 27C isolated from the cloaca of a Giant Asian pond turtle (Heosemys grandis).</title>
        <authorList>
            <person name="Spergser J."/>
            <person name="Busse H.-J."/>
        </authorList>
    </citation>
    <scope>NUCLEOTIDE SEQUENCE</scope>
    <source>
        <strain evidence="5">27C</strain>
    </source>
</reference>
<dbReference type="InterPro" id="IPR016103">
    <property type="entry name" value="ProQ/FinO"/>
</dbReference>
<organism evidence="5 6">
    <name type="scientific">Ottowia testudinis</name>
    <dbReference type="NCBI Taxonomy" id="2816950"/>
    <lineage>
        <taxon>Bacteria</taxon>
        <taxon>Pseudomonadati</taxon>
        <taxon>Pseudomonadota</taxon>
        <taxon>Betaproteobacteria</taxon>
        <taxon>Burkholderiales</taxon>
        <taxon>Comamonadaceae</taxon>
        <taxon>Ottowia</taxon>
    </lineage>
</organism>
<gene>
    <name evidence="5" type="ORF">J1M35_20470</name>
</gene>
<feature type="domain" description="ProQ/FinO" evidence="4">
    <location>
        <begin position="2"/>
        <end position="103"/>
    </location>
</feature>
<dbReference type="AlphaFoldDB" id="A0A975CFB0"/>